<dbReference type="SMART" id="SM00356">
    <property type="entry name" value="ZnF_C3H1"/>
    <property type="match status" value="1"/>
</dbReference>
<feature type="region of interest" description="Disordered" evidence="5">
    <location>
        <begin position="1"/>
        <end position="310"/>
    </location>
</feature>
<feature type="region of interest" description="Disordered" evidence="5">
    <location>
        <begin position="548"/>
        <end position="569"/>
    </location>
</feature>
<dbReference type="InterPro" id="IPR036855">
    <property type="entry name" value="Znf_CCCH_sf"/>
</dbReference>
<evidence type="ECO:0000256" key="5">
    <source>
        <dbReference type="SAM" id="MobiDB-lite"/>
    </source>
</evidence>
<feature type="compositionally biased region" description="Low complexity" evidence="5">
    <location>
        <begin position="481"/>
        <end position="495"/>
    </location>
</feature>
<dbReference type="OrthoDB" id="273070at2759"/>
<dbReference type="InterPro" id="IPR039136">
    <property type="entry name" value="NUFIP1-like"/>
</dbReference>
<feature type="compositionally biased region" description="Low complexity" evidence="5">
    <location>
        <begin position="75"/>
        <end position="85"/>
    </location>
</feature>
<dbReference type="Pfam" id="PF00642">
    <property type="entry name" value="zf-CCCH"/>
    <property type="match status" value="1"/>
</dbReference>
<evidence type="ECO:0000256" key="2">
    <source>
        <dbReference type="ARBA" id="ARBA00022771"/>
    </source>
</evidence>
<feature type="compositionally biased region" description="Pro residues" evidence="5">
    <location>
        <begin position="86"/>
        <end position="100"/>
    </location>
</feature>
<feature type="compositionally biased region" description="Basic and acidic residues" evidence="5">
    <location>
        <begin position="548"/>
        <end position="565"/>
    </location>
</feature>
<feature type="region of interest" description="Disordered" evidence="5">
    <location>
        <begin position="420"/>
        <end position="531"/>
    </location>
</feature>
<dbReference type="AlphaFoldDB" id="A0A1F5L4X7"/>
<feature type="compositionally biased region" description="Basic and acidic residues" evidence="5">
    <location>
        <begin position="378"/>
        <end position="391"/>
    </location>
</feature>
<feature type="region of interest" description="Disordered" evidence="5">
    <location>
        <begin position="325"/>
        <end position="391"/>
    </location>
</feature>
<feature type="domain" description="C3H1-type" evidence="6">
    <location>
        <begin position="525"/>
        <end position="553"/>
    </location>
</feature>
<dbReference type="GeneID" id="34581159"/>
<dbReference type="RefSeq" id="XP_022483721.1">
    <property type="nucleotide sequence ID" value="XM_022636425.1"/>
</dbReference>
<dbReference type="PANTHER" id="PTHR13309:SF0">
    <property type="entry name" value="FMR1-INTERACTING PROTEIN NUFIP1"/>
    <property type="match status" value="1"/>
</dbReference>
<dbReference type="Proteomes" id="UP000177622">
    <property type="component" value="Unassembled WGS sequence"/>
</dbReference>
<feature type="compositionally biased region" description="Polar residues" evidence="5">
    <location>
        <begin position="301"/>
        <end position="310"/>
    </location>
</feature>
<proteinExistence type="predicted"/>
<dbReference type="GO" id="GO:0008270">
    <property type="term" value="F:zinc ion binding"/>
    <property type="evidence" value="ECO:0007669"/>
    <property type="project" value="UniProtKB-KW"/>
</dbReference>
<evidence type="ECO:0000256" key="1">
    <source>
        <dbReference type="ARBA" id="ARBA00022723"/>
    </source>
</evidence>
<dbReference type="InterPro" id="IPR019496">
    <property type="entry name" value="NUFIP1_cons_dom"/>
</dbReference>
<feature type="compositionally biased region" description="Acidic residues" evidence="5">
    <location>
        <begin position="273"/>
        <end position="283"/>
    </location>
</feature>
<dbReference type="GO" id="GO:0005634">
    <property type="term" value="C:nucleus"/>
    <property type="evidence" value="ECO:0007669"/>
    <property type="project" value="TreeGrafter"/>
</dbReference>
<dbReference type="PANTHER" id="PTHR13309">
    <property type="entry name" value="NUCLEAR FRAGILE X MENTAL RETARDATION PROTEIN INTERACTING PROTEIN 1"/>
    <property type="match status" value="1"/>
</dbReference>
<evidence type="ECO:0000313" key="8">
    <source>
        <dbReference type="Proteomes" id="UP000177622"/>
    </source>
</evidence>
<evidence type="ECO:0000259" key="6">
    <source>
        <dbReference type="PROSITE" id="PS50103"/>
    </source>
</evidence>
<protein>
    <recommendedName>
        <fullName evidence="6">C3H1-type domain-containing protein</fullName>
    </recommendedName>
</protein>
<feature type="zinc finger region" description="C3H1-type" evidence="4">
    <location>
        <begin position="525"/>
        <end position="553"/>
    </location>
</feature>
<dbReference type="Gene3D" id="4.10.1000.10">
    <property type="entry name" value="Zinc finger, CCCH-type"/>
    <property type="match status" value="1"/>
</dbReference>
<organism evidence="7 8">
    <name type="scientific">Penicillium arizonense</name>
    <dbReference type="NCBI Taxonomy" id="1835702"/>
    <lineage>
        <taxon>Eukaryota</taxon>
        <taxon>Fungi</taxon>
        <taxon>Dikarya</taxon>
        <taxon>Ascomycota</taxon>
        <taxon>Pezizomycotina</taxon>
        <taxon>Eurotiomycetes</taxon>
        <taxon>Eurotiomycetidae</taxon>
        <taxon>Eurotiales</taxon>
        <taxon>Aspergillaceae</taxon>
        <taxon>Penicillium</taxon>
    </lineage>
</organism>
<dbReference type="GO" id="GO:0003723">
    <property type="term" value="F:RNA binding"/>
    <property type="evidence" value="ECO:0007669"/>
    <property type="project" value="InterPro"/>
</dbReference>
<keyword evidence="3 4" id="KW-0862">Zinc</keyword>
<feature type="compositionally biased region" description="Basic residues" evidence="5">
    <location>
        <begin position="251"/>
        <end position="261"/>
    </location>
</feature>
<feature type="compositionally biased region" description="Low complexity" evidence="5">
    <location>
        <begin position="420"/>
        <end position="429"/>
    </location>
</feature>
<feature type="compositionally biased region" description="Polar residues" evidence="5">
    <location>
        <begin position="368"/>
        <end position="377"/>
    </location>
</feature>
<feature type="compositionally biased region" description="Basic and acidic residues" evidence="5">
    <location>
        <begin position="329"/>
        <end position="367"/>
    </location>
</feature>
<name>A0A1F5L4X7_PENAI</name>
<comment type="caution">
    <text evidence="7">The sequence shown here is derived from an EMBL/GenBank/DDBJ whole genome shotgun (WGS) entry which is preliminary data.</text>
</comment>
<reference evidence="7 8" key="1">
    <citation type="journal article" date="2016" name="Sci. Rep.">
        <title>Penicillium arizonense, a new, genome sequenced fungal species, reveals a high chemical diversity in secreted metabolites.</title>
        <authorList>
            <person name="Grijseels S."/>
            <person name="Nielsen J.C."/>
            <person name="Randelovic M."/>
            <person name="Nielsen J."/>
            <person name="Nielsen K.F."/>
            <person name="Workman M."/>
            <person name="Frisvad J.C."/>
        </authorList>
    </citation>
    <scope>NUCLEOTIDE SEQUENCE [LARGE SCALE GENOMIC DNA]</scope>
    <source>
        <strain evidence="7 8">CBS 141311</strain>
    </source>
</reference>
<gene>
    <name evidence="7" type="ORF">PENARI_c030G10360</name>
</gene>
<sequence>MSSQGFSFPPPPPPPPAAAQSAYPAQGQHGHGQQHGQNWGRGGHRGRGRGQGQGNRGRAGHYQEGGRPPYPNTGYNYSSNYAYPAPSVPASPYMPPPPYPGQSQGFQNPQNQPAYPSQFPQTPGTYQQLPYNTPNIPQPYPPTPTYMTGLPTPSHGAPANPAMMGSLPWNPELPGPAGYIPGQPQARGPRPPHAHNGHNGPKPKQAHKRDHSSAFSKHSAPRTPAAPAVPSFGNPLPSKPPPAADANGNNRKQKKRKRKHNQLGLTPKTEDHESSEDDEDADEESKLAPGDSDAAPLQFSYRGQTATLQTPSEIAAWIAERKKKFPTKARVEEKQKVADEAKATREAARQQKHNEQQAKRNADRKQGDNNTESPNKADNQRRADKIQRNLDREQKRIAKAIAEAEAARVRFEALQKEALSLSSAAQGSADVKAEPHDLPPISKEPPIPEPPSGPHATEADAEHSAPIIKIENLPDGDDIDMSGSDWTSSSGSGADSDSESDSDSAPEQVSSRRTGPERVAPPPREGKKTTCRYFARTGQCNRGDQCKFLHETPERGPKPKAEKKEKGRKGLYQALLDRQKQDEDHRAMEVISWLGQNNMLAPPDTLKQ</sequence>
<evidence type="ECO:0000313" key="7">
    <source>
        <dbReference type="EMBL" id="OGE48265.1"/>
    </source>
</evidence>
<dbReference type="GO" id="GO:0000492">
    <property type="term" value="P:box C/D snoRNP assembly"/>
    <property type="evidence" value="ECO:0007669"/>
    <property type="project" value="TreeGrafter"/>
</dbReference>
<feature type="compositionally biased region" description="Pro residues" evidence="5">
    <location>
        <begin position="442"/>
        <end position="453"/>
    </location>
</feature>
<feature type="compositionally biased region" description="Pro residues" evidence="5">
    <location>
        <begin position="8"/>
        <end position="17"/>
    </location>
</feature>
<evidence type="ECO:0000256" key="4">
    <source>
        <dbReference type="PROSITE-ProRule" id="PRU00723"/>
    </source>
</evidence>
<feature type="compositionally biased region" description="Polar residues" evidence="5">
    <location>
        <begin position="101"/>
        <end position="129"/>
    </location>
</feature>
<evidence type="ECO:0000256" key="3">
    <source>
        <dbReference type="ARBA" id="ARBA00022833"/>
    </source>
</evidence>
<dbReference type="SUPFAM" id="SSF90229">
    <property type="entry name" value="CCCH zinc finger"/>
    <property type="match status" value="1"/>
</dbReference>
<keyword evidence="8" id="KW-1185">Reference proteome</keyword>
<dbReference type="STRING" id="1835702.A0A1F5L4X7"/>
<dbReference type="InterPro" id="IPR000571">
    <property type="entry name" value="Znf_CCCH"/>
</dbReference>
<keyword evidence="2 4" id="KW-0863">Zinc-finger</keyword>
<keyword evidence="1 4" id="KW-0479">Metal-binding</keyword>
<dbReference type="PROSITE" id="PS50103">
    <property type="entry name" value="ZF_C3H1"/>
    <property type="match status" value="1"/>
</dbReference>
<dbReference type="Pfam" id="PF10453">
    <property type="entry name" value="NUFIP1"/>
    <property type="match status" value="1"/>
</dbReference>
<accession>A0A1F5L4X7</accession>
<feature type="compositionally biased region" description="Low complexity" evidence="5">
    <location>
        <begin position="18"/>
        <end position="28"/>
    </location>
</feature>
<dbReference type="EMBL" id="LXJU01000030">
    <property type="protein sequence ID" value="OGE48265.1"/>
    <property type="molecule type" value="Genomic_DNA"/>
</dbReference>